<dbReference type="SUPFAM" id="SSF52317">
    <property type="entry name" value="Class I glutamine amidotransferase-like"/>
    <property type="match status" value="1"/>
</dbReference>
<dbReference type="KEGG" id="hhy:Halhy_6806"/>
<organism evidence="2 3">
    <name type="scientific">Haliscomenobacter hydrossis (strain ATCC 27775 / DSM 1100 / LMG 10767 / O)</name>
    <dbReference type="NCBI Taxonomy" id="760192"/>
    <lineage>
        <taxon>Bacteria</taxon>
        <taxon>Pseudomonadati</taxon>
        <taxon>Bacteroidota</taxon>
        <taxon>Saprospiria</taxon>
        <taxon>Saprospirales</taxon>
        <taxon>Haliscomenobacteraceae</taxon>
        <taxon>Haliscomenobacter</taxon>
    </lineage>
</organism>
<dbReference type="HOGENOM" id="CLU_838790_0_0_10"/>
<dbReference type="InterPro" id="IPR029010">
    <property type="entry name" value="ThuA-like"/>
</dbReference>
<accession>F4L8B1</accession>
<dbReference type="OrthoDB" id="9816308at2"/>
<gene>
    <name evidence="2" type="ordered locus">Halhy_6806</name>
</gene>
<dbReference type="InterPro" id="IPR029062">
    <property type="entry name" value="Class_I_gatase-like"/>
</dbReference>
<sequence length="331" mass="37470">MWCLCFVFTHLFNLARPEFPIQPDKFSQLDPSVGISQPRVAPSMQIDTGKSPFLPAPLTMEGAPPPRKLHEVEQILGTALKSKKNKKLAELRIVLCAAEKDPGHTKVGLHDYPLWQSRWTRLLNMGQYVEAEPAIHWPSPEQWQHADLIVFNAYNPTWSLEKDSLKLKDRGQELEQFLARGGGLVFIHFALNAGPNGPNARALAAYTGLALHRGQTRYRLTKEWLIDTSHPLAKGFSNLQIPDECYWNFAGNLDSSAKVLANNLQEDSLRPQMWTREHGAGRVFVSVPGHHTWTFDDPLYRILIFRGMMWAARQPMDRLAPLSILGARVEP</sequence>
<dbReference type="EMBL" id="CP002694">
    <property type="protein sequence ID" value="AEE54619.1"/>
    <property type="molecule type" value="Genomic_DNA"/>
</dbReference>
<geneLocation type="plasmid" evidence="2 3">
    <name>pHALHY03</name>
</geneLocation>
<reference key="2">
    <citation type="submission" date="2011-04" db="EMBL/GenBank/DDBJ databases">
        <title>Complete sequence of plasmid 3 of Haliscomenobacter hydrossis DSM 1100.</title>
        <authorList>
            <consortium name="US DOE Joint Genome Institute (JGI-PGF)"/>
            <person name="Lucas S."/>
            <person name="Han J."/>
            <person name="Lapidus A."/>
            <person name="Bruce D."/>
            <person name="Goodwin L."/>
            <person name="Pitluck S."/>
            <person name="Peters L."/>
            <person name="Kyrpides N."/>
            <person name="Mavromatis K."/>
            <person name="Ivanova N."/>
            <person name="Ovchinnikova G."/>
            <person name="Pagani I."/>
            <person name="Daligault H."/>
            <person name="Detter J.C."/>
            <person name="Han C."/>
            <person name="Land M."/>
            <person name="Hauser L."/>
            <person name="Markowitz V."/>
            <person name="Cheng J.-F."/>
            <person name="Hugenholtz P."/>
            <person name="Woyke T."/>
            <person name="Wu D."/>
            <person name="Verbarg S."/>
            <person name="Frueling A."/>
            <person name="Brambilla E."/>
            <person name="Klenk H.-P."/>
            <person name="Eisen J.A."/>
        </authorList>
    </citation>
    <scope>NUCLEOTIDE SEQUENCE</scope>
    <source>
        <strain>DSM 1100</strain>
    </source>
</reference>
<reference evidence="2 3" key="1">
    <citation type="journal article" date="2011" name="Stand. Genomic Sci.">
        <title>Complete genome sequence of Haliscomenobacter hydrossis type strain (O).</title>
        <authorList>
            <consortium name="US DOE Joint Genome Institute (JGI-PGF)"/>
            <person name="Daligault H."/>
            <person name="Lapidus A."/>
            <person name="Zeytun A."/>
            <person name="Nolan M."/>
            <person name="Lucas S."/>
            <person name="Del Rio T.G."/>
            <person name="Tice H."/>
            <person name="Cheng J.F."/>
            <person name="Tapia R."/>
            <person name="Han C."/>
            <person name="Goodwin L."/>
            <person name="Pitluck S."/>
            <person name="Liolios K."/>
            <person name="Pagani I."/>
            <person name="Ivanova N."/>
            <person name="Huntemann M."/>
            <person name="Mavromatis K."/>
            <person name="Mikhailova N."/>
            <person name="Pati A."/>
            <person name="Chen A."/>
            <person name="Palaniappan K."/>
            <person name="Land M."/>
            <person name="Hauser L."/>
            <person name="Brambilla E.M."/>
            <person name="Rohde M."/>
            <person name="Verbarg S."/>
            <person name="Goker M."/>
            <person name="Bristow J."/>
            <person name="Eisen J.A."/>
            <person name="Markowitz V."/>
            <person name="Hugenholtz P."/>
            <person name="Kyrpides N.C."/>
            <person name="Klenk H.P."/>
            <person name="Woyke T."/>
        </authorList>
    </citation>
    <scope>NUCLEOTIDE SEQUENCE [LARGE SCALE GENOMIC DNA]</scope>
    <source>
        <strain evidence="3">ATCC 27775 / DSM 1100 / LMG 10767 / O</strain>
        <plasmid evidence="3">Plasmid pHALHY03</plasmid>
    </source>
</reference>
<keyword evidence="2" id="KW-0614">Plasmid</keyword>
<evidence type="ECO:0000313" key="2">
    <source>
        <dbReference type="EMBL" id="AEE54619.1"/>
    </source>
</evidence>
<feature type="domain" description="ThuA-like" evidence="1">
    <location>
        <begin position="144"/>
        <end position="311"/>
    </location>
</feature>
<proteinExistence type="predicted"/>
<protein>
    <recommendedName>
        <fullName evidence="1">ThuA-like domain-containing protein</fullName>
    </recommendedName>
</protein>
<evidence type="ECO:0000259" key="1">
    <source>
        <dbReference type="Pfam" id="PF06283"/>
    </source>
</evidence>
<dbReference type="AlphaFoldDB" id="F4L8B1"/>
<name>F4L8B1_HALH1</name>
<dbReference type="Pfam" id="PF06283">
    <property type="entry name" value="ThuA"/>
    <property type="match status" value="1"/>
</dbReference>
<dbReference type="Gene3D" id="3.40.50.880">
    <property type="match status" value="1"/>
</dbReference>
<keyword evidence="3" id="KW-1185">Reference proteome</keyword>
<evidence type="ECO:0000313" key="3">
    <source>
        <dbReference type="Proteomes" id="UP000008461"/>
    </source>
</evidence>
<dbReference type="eggNOG" id="COG3828">
    <property type="taxonomic scope" value="Bacteria"/>
</dbReference>
<dbReference type="Proteomes" id="UP000008461">
    <property type="component" value="Plasmid pHALHY03"/>
</dbReference>